<dbReference type="SUPFAM" id="SSF53300">
    <property type="entry name" value="vWA-like"/>
    <property type="match status" value="1"/>
</dbReference>
<reference evidence="2 3" key="1">
    <citation type="submission" date="2017-04" db="EMBL/GenBank/DDBJ databases">
        <title>Novel microbial lineages endemic to geothermal iron-oxide mats fill important gaps in the evolutionary history of Archaea.</title>
        <authorList>
            <person name="Jay Z.J."/>
            <person name="Beam J.P."/>
            <person name="Dlakic M."/>
            <person name="Rusch D.B."/>
            <person name="Kozubal M.A."/>
            <person name="Inskeep W.P."/>
        </authorList>
    </citation>
    <scope>NUCLEOTIDE SEQUENCE [LARGE SCALE GENOMIC DNA]</scope>
    <source>
        <strain evidence="2">OSP_D</strain>
    </source>
</reference>
<evidence type="ECO:0000256" key="1">
    <source>
        <dbReference type="SAM" id="MobiDB-lite"/>
    </source>
</evidence>
<dbReference type="Pfam" id="PF05762">
    <property type="entry name" value="VWA_CoxE"/>
    <property type="match status" value="1"/>
</dbReference>
<dbReference type="CDD" id="cd00198">
    <property type="entry name" value="vWFA"/>
    <property type="match status" value="1"/>
</dbReference>
<comment type="caution">
    <text evidence="2">The sequence shown here is derived from an EMBL/GenBank/DDBJ whole genome shotgun (WGS) entry which is preliminary data.</text>
</comment>
<evidence type="ECO:0000313" key="2">
    <source>
        <dbReference type="EMBL" id="PSN88048.1"/>
    </source>
</evidence>
<name>A0A2R6ANT6_9ARCH</name>
<evidence type="ECO:0000313" key="3">
    <source>
        <dbReference type="Proteomes" id="UP000240322"/>
    </source>
</evidence>
<dbReference type="EMBL" id="NEXE01000134">
    <property type="protein sequence ID" value="PSN88048.1"/>
    <property type="molecule type" value="Genomic_DNA"/>
</dbReference>
<gene>
    <name evidence="2" type="ORF">B9Q03_09725</name>
</gene>
<dbReference type="Gene3D" id="3.40.50.410">
    <property type="entry name" value="von Willebrand factor, type A domain"/>
    <property type="match status" value="1"/>
</dbReference>
<organism evidence="2 3">
    <name type="scientific">Candidatus Marsarchaeota G2 archaeon OSP_D</name>
    <dbReference type="NCBI Taxonomy" id="1978157"/>
    <lineage>
        <taxon>Archaea</taxon>
        <taxon>Candidatus Marsarchaeota</taxon>
        <taxon>Candidatus Marsarchaeota group 2</taxon>
    </lineage>
</organism>
<dbReference type="Proteomes" id="UP000240322">
    <property type="component" value="Unassembled WGS sequence"/>
</dbReference>
<dbReference type="InterPro" id="IPR036465">
    <property type="entry name" value="vWFA_dom_sf"/>
</dbReference>
<accession>A0A2R6ANT6</accession>
<protein>
    <recommendedName>
        <fullName evidence="4">VWFA domain-containing protein</fullName>
    </recommendedName>
</protein>
<evidence type="ECO:0008006" key="4">
    <source>
        <dbReference type="Google" id="ProtNLM"/>
    </source>
</evidence>
<feature type="non-terminal residue" evidence="2">
    <location>
        <position position="1"/>
    </location>
</feature>
<sequence length="460" mass="50034">ATFVYAALRVLGYDEEQAKKAAVAWCIAPRLDRKNALDMAMQAFRRCPTCERRLEQAEQVHEGGEEADAGQAGKTQQGEGVGRQMERAAGRAGRVRFFPLSLASQVLSQACSGSSVLTAKGRLSPDVAGELLSQGKINEAVSSGLVFRAAGSLLAVFAMSAEAERALQSIPLPSNERKEIRIVSESDADYIALLAFLRDYGFRDLDDIAVMQPQDVGKMLLGESERKARGLRPRTKELRFLLDILGTALSAKVEEALVSDFDRTGEFWDDSHEEQYRIDIRRTTRNFVNMNYQVERKRFSKTGRRYVFCVDASGSMGGAVGKFTRIAVAGAVCAAVAEADPEATFSVAAFNTQGEVLLRRGRKEEAQSVLLSVAPDGGTDYTSGIRAALEVAEPGDALLVVGDFEDHKVVPEELKAAAREKGVSFYAVLAGDAHSSYAEYLAEQFGGKVLRLDRGVALER</sequence>
<feature type="region of interest" description="Disordered" evidence="1">
    <location>
        <begin position="58"/>
        <end position="85"/>
    </location>
</feature>
<dbReference type="InterPro" id="IPR008912">
    <property type="entry name" value="Uncharacterised_CoxE"/>
</dbReference>
<dbReference type="AlphaFoldDB" id="A0A2R6ANT6"/>
<proteinExistence type="predicted"/>